<accession>A0A443SRC9</accession>
<evidence type="ECO:0000256" key="8">
    <source>
        <dbReference type="ARBA" id="ARBA00023136"/>
    </source>
</evidence>
<dbReference type="SUPFAM" id="SSF52540">
    <property type="entry name" value="P-loop containing nucleoside triphosphate hydrolases"/>
    <property type="match status" value="1"/>
</dbReference>
<evidence type="ECO:0000256" key="2">
    <source>
        <dbReference type="ARBA" id="ARBA00005814"/>
    </source>
</evidence>
<dbReference type="GO" id="GO:0140359">
    <property type="term" value="F:ABC-type transporter activity"/>
    <property type="evidence" value="ECO:0007669"/>
    <property type="project" value="InterPro"/>
</dbReference>
<dbReference type="InterPro" id="IPR003439">
    <property type="entry name" value="ABC_transporter-like_ATP-bd"/>
</dbReference>
<dbReference type="EMBL" id="NCKV01000655">
    <property type="protein sequence ID" value="RWS30067.1"/>
    <property type="molecule type" value="Genomic_DNA"/>
</dbReference>
<dbReference type="InterPro" id="IPR013525">
    <property type="entry name" value="ABC2_TM"/>
</dbReference>
<dbReference type="InterPro" id="IPR003593">
    <property type="entry name" value="AAA+_ATPase"/>
</dbReference>
<dbReference type="Pfam" id="PF00005">
    <property type="entry name" value="ABC_tran"/>
    <property type="match status" value="1"/>
</dbReference>
<dbReference type="PANTHER" id="PTHR48041:SF91">
    <property type="entry name" value="ABC TRANSPORTER G FAMILY MEMBER 28"/>
    <property type="match status" value="1"/>
</dbReference>
<evidence type="ECO:0000313" key="12">
    <source>
        <dbReference type="Proteomes" id="UP000288716"/>
    </source>
</evidence>
<evidence type="ECO:0000256" key="3">
    <source>
        <dbReference type="ARBA" id="ARBA00022448"/>
    </source>
</evidence>
<dbReference type="OrthoDB" id="10042850at2759"/>
<dbReference type="AlphaFoldDB" id="A0A443SRC9"/>
<keyword evidence="8 9" id="KW-0472">Membrane</keyword>
<evidence type="ECO:0000256" key="1">
    <source>
        <dbReference type="ARBA" id="ARBA00004141"/>
    </source>
</evidence>
<protein>
    <submittedName>
        <fullName evidence="11">ABC transporter sub-family G-like protein 1</fullName>
    </submittedName>
</protein>
<proteinExistence type="inferred from homology"/>
<dbReference type="InterPro" id="IPR027417">
    <property type="entry name" value="P-loop_NTPase"/>
</dbReference>
<keyword evidence="12" id="KW-1185">Reference proteome</keyword>
<dbReference type="InterPro" id="IPR017871">
    <property type="entry name" value="ABC_transporter-like_CS"/>
</dbReference>
<dbReference type="PANTHER" id="PTHR48041">
    <property type="entry name" value="ABC TRANSPORTER G FAMILY MEMBER 28"/>
    <property type="match status" value="1"/>
</dbReference>
<feature type="transmembrane region" description="Helical" evidence="9">
    <location>
        <begin position="550"/>
        <end position="570"/>
    </location>
</feature>
<dbReference type="InterPro" id="IPR043926">
    <property type="entry name" value="ABCG_dom"/>
</dbReference>
<dbReference type="Proteomes" id="UP000288716">
    <property type="component" value="Unassembled WGS sequence"/>
</dbReference>
<dbReference type="PROSITE" id="PS50893">
    <property type="entry name" value="ABC_TRANSPORTER_2"/>
    <property type="match status" value="1"/>
</dbReference>
<dbReference type="Pfam" id="PF19055">
    <property type="entry name" value="ABC2_membrane_7"/>
    <property type="match status" value="1"/>
</dbReference>
<feature type="transmembrane region" description="Helical" evidence="9">
    <location>
        <begin position="433"/>
        <end position="455"/>
    </location>
</feature>
<feature type="domain" description="ABC transporter" evidence="10">
    <location>
        <begin position="42"/>
        <end position="270"/>
    </location>
</feature>
<dbReference type="InterPro" id="IPR050352">
    <property type="entry name" value="ABCG_transporters"/>
</dbReference>
<comment type="similarity">
    <text evidence="2">Belongs to the ABC transporter superfamily. ABCG family. Eye pigment precursor importer (TC 3.A.1.204) subfamily.</text>
</comment>
<feature type="transmembrane region" description="Helical" evidence="9">
    <location>
        <begin position="524"/>
        <end position="544"/>
    </location>
</feature>
<sequence>MFLVTLQLNEIIFAAMSELVLAPLKGEIALLWRNLSVFRPLFQCKPIHDGSSCDLITDNITGFINFGEMTAILGPSGAGKTSILRCLYGTSRLKYFGEIFVNSANKGAVFITQAEDDHLLQSLTVEECVYFACRLKSSTNSNTDRVNDLLFQLGLDACRNNLVKHCSGGQKKRLTIAQELAGEHMPGIVLMDEPTSGLDSKASFVLMTYLQKLCKKYEIALVTSIHQPSYTLLRLFNNIFVMSLSGKFVFYGNPDNIPYCLNQASIKIPEGCNPVDILLEAASLTDLSEAEPFEDYLDAIGDVENGTSITLNNATILEDFTDQMIKDEIQNRDSKNLIQVSHLFQSEAKVCWSHIKLLLRRMLINDTIRDPSSFLIKILVHVLTGLSVVYFYTNAAASEDGCLPDVNHIPTLKCQYEKATYWKKFNLVTSCNFIFYNFFLLTLTSLISAILAVTAEMKIFINEHRNGWYSTASHYISRNIIEILFQIPLPYIYFLLTSFSAKQFTLNSFWEAIPFTDRSHFKDLAVIGILSSIVTQGIGFAISAIFSRSIAFFVGFTFFMVSFVLSNFLIRFQSGSVSYYVSLFSFARWMIEASVTALYGDRCNVLNPDQITNMKSGIISIVNKTNVPQDSNRNQ</sequence>
<dbReference type="SMART" id="SM00382">
    <property type="entry name" value="AAA"/>
    <property type="match status" value="1"/>
</dbReference>
<comment type="caution">
    <text evidence="11">The sequence shown here is derived from an EMBL/GenBank/DDBJ whole genome shotgun (WGS) entry which is preliminary data.</text>
</comment>
<name>A0A443SRC9_9ACAR</name>
<keyword evidence="3" id="KW-0813">Transport</keyword>
<keyword evidence="7 9" id="KW-1133">Transmembrane helix</keyword>
<dbReference type="Pfam" id="PF01061">
    <property type="entry name" value="ABC2_membrane"/>
    <property type="match status" value="1"/>
</dbReference>
<evidence type="ECO:0000313" key="11">
    <source>
        <dbReference type="EMBL" id="RWS30067.1"/>
    </source>
</evidence>
<dbReference type="GO" id="GO:0005524">
    <property type="term" value="F:ATP binding"/>
    <property type="evidence" value="ECO:0007669"/>
    <property type="project" value="UniProtKB-KW"/>
</dbReference>
<organism evidence="11 12">
    <name type="scientific">Leptotrombidium deliense</name>
    <dbReference type="NCBI Taxonomy" id="299467"/>
    <lineage>
        <taxon>Eukaryota</taxon>
        <taxon>Metazoa</taxon>
        <taxon>Ecdysozoa</taxon>
        <taxon>Arthropoda</taxon>
        <taxon>Chelicerata</taxon>
        <taxon>Arachnida</taxon>
        <taxon>Acari</taxon>
        <taxon>Acariformes</taxon>
        <taxon>Trombidiformes</taxon>
        <taxon>Prostigmata</taxon>
        <taxon>Anystina</taxon>
        <taxon>Parasitengona</taxon>
        <taxon>Trombiculoidea</taxon>
        <taxon>Trombiculidae</taxon>
        <taxon>Leptotrombidium</taxon>
    </lineage>
</organism>
<comment type="subcellular location">
    <subcellularLocation>
        <location evidence="1">Membrane</location>
        <topology evidence="1">Multi-pass membrane protein</topology>
    </subcellularLocation>
</comment>
<reference evidence="11 12" key="1">
    <citation type="journal article" date="2018" name="Gigascience">
        <title>Genomes of trombidid mites reveal novel predicted allergens and laterally-transferred genes associated with secondary metabolism.</title>
        <authorList>
            <person name="Dong X."/>
            <person name="Chaisiri K."/>
            <person name="Xia D."/>
            <person name="Armstrong S.D."/>
            <person name="Fang Y."/>
            <person name="Donnelly M.J."/>
            <person name="Kadowaki T."/>
            <person name="McGarry J.W."/>
            <person name="Darby A.C."/>
            <person name="Makepeace B.L."/>
        </authorList>
    </citation>
    <scope>NUCLEOTIDE SEQUENCE [LARGE SCALE GENOMIC DNA]</scope>
    <source>
        <strain evidence="11">UoL-UT</strain>
    </source>
</reference>
<dbReference type="GO" id="GO:0016887">
    <property type="term" value="F:ATP hydrolysis activity"/>
    <property type="evidence" value="ECO:0007669"/>
    <property type="project" value="InterPro"/>
</dbReference>
<dbReference type="PROSITE" id="PS00211">
    <property type="entry name" value="ABC_TRANSPORTER_1"/>
    <property type="match status" value="1"/>
</dbReference>
<dbReference type="GO" id="GO:0016020">
    <property type="term" value="C:membrane"/>
    <property type="evidence" value="ECO:0007669"/>
    <property type="project" value="UniProtKB-SubCell"/>
</dbReference>
<dbReference type="Gene3D" id="3.40.50.300">
    <property type="entry name" value="P-loop containing nucleotide triphosphate hydrolases"/>
    <property type="match status" value="1"/>
</dbReference>
<keyword evidence="6" id="KW-0067">ATP-binding</keyword>
<evidence type="ECO:0000256" key="6">
    <source>
        <dbReference type="ARBA" id="ARBA00022840"/>
    </source>
</evidence>
<evidence type="ECO:0000256" key="5">
    <source>
        <dbReference type="ARBA" id="ARBA00022741"/>
    </source>
</evidence>
<evidence type="ECO:0000259" key="10">
    <source>
        <dbReference type="PROSITE" id="PS50893"/>
    </source>
</evidence>
<evidence type="ECO:0000256" key="7">
    <source>
        <dbReference type="ARBA" id="ARBA00022989"/>
    </source>
</evidence>
<keyword evidence="4 9" id="KW-0812">Transmembrane</keyword>
<dbReference type="STRING" id="299467.A0A443SRC9"/>
<evidence type="ECO:0000256" key="4">
    <source>
        <dbReference type="ARBA" id="ARBA00022692"/>
    </source>
</evidence>
<dbReference type="VEuPathDB" id="VectorBase:LDEU001975"/>
<keyword evidence="5" id="KW-0547">Nucleotide-binding</keyword>
<evidence type="ECO:0000256" key="9">
    <source>
        <dbReference type="SAM" id="Phobius"/>
    </source>
</evidence>
<gene>
    <name evidence="11" type="ORF">B4U80_10901</name>
</gene>